<dbReference type="RefSeq" id="WP_119267925.1">
    <property type="nucleotide sequence ID" value="NZ_CP063196.1"/>
</dbReference>
<dbReference type="KEGG" id="thao:NI17_016415"/>
<name>A0AA97M2Q8_9ACTN</name>
<gene>
    <name evidence="2" type="ORF">NI17_016415</name>
</gene>
<keyword evidence="3" id="KW-1185">Reference proteome</keyword>
<dbReference type="Proteomes" id="UP000265719">
    <property type="component" value="Chromosome"/>
</dbReference>
<feature type="domain" description="N-acetyltransferase" evidence="1">
    <location>
        <begin position="95"/>
        <end position="238"/>
    </location>
</feature>
<accession>A0AA97M2Q8</accession>
<dbReference type="PROSITE" id="PS51186">
    <property type="entry name" value="GNAT"/>
    <property type="match status" value="1"/>
</dbReference>
<dbReference type="CDD" id="cd04301">
    <property type="entry name" value="NAT_SF"/>
    <property type="match status" value="1"/>
</dbReference>
<dbReference type="InterPro" id="IPR016181">
    <property type="entry name" value="Acyl_CoA_acyltransferase"/>
</dbReference>
<dbReference type="InterPro" id="IPR000182">
    <property type="entry name" value="GNAT_dom"/>
</dbReference>
<dbReference type="AlphaFoldDB" id="A0AA97M2Q8"/>
<dbReference type="Gene3D" id="3.40.630.30">
    <property type="match status" value="1"/>
</dbReference>
<dbReference type="EMBL" id="CP063196">
    <property type="protein sequence ID" value="UOE18398.1"/>
    <property type="molecule type" value="Genomic_DNA"/>
</dbReference>
<evidence type="ECO:0000313" key="2">
    <source>
        <dbReference type="EMBL" id="UOE18398.1"/>
    </source>
</evidence>
<evidence type="ECO:0000259" key="1">
    <source>
        <dbReference type="PROSITE" id="PS51186"/>
    </source>
</evidence>
<reference evidence="2" key="1">
    <citation type="submission" date="2020-10" db="EMBL/GenBank/DDBJ databases">
        <title>De novo genome project of the cellulose decomposer Thermobifida halotolerans type strain.</title>
        <authorList>
            <person name="Nagy I."/>
            <person name="Horvath B."/>
            <person name="Kukolya J."/>
            <person name="Nagy I."/>
            <person name="Orsini M."/>
        </authorList>
    </citation>
    <scope>NUCLEOTIDE SEQUENCE</scope>
    <source>
        <strain evidence="2">DSM 44931</strain>
    </source>
</reference>
<dbReference type="GO" id="GO:0016747">
    <property type="term" value="F:acyltransferase activity, transferring groups other than amino-acyl groups"/>
    <property type="evidence" value="ECO:0007669"/>
    <property type="project" value="InterPro"/>
</dbReference>
<protein>
    <submittedName>
        <fullName evidence="2">GNAT family N-acetyltransferase</fullName>
    </submittedName>
</protein>
<organism evidence="2 3">
    <name type="scientific">Thermobifida halotolerans</name>
    <dbReference type="NCBI Taxonomy" id="483545"/>
    <lineage>
        <taxon>Bacteria</taxon>
        <taxon>Bacillati</taxon>
        <taxon>Actinomycetota</taxon>
        <taxon>Actinomycetes</taxon>
        <taxon>Streptosporangiales</taxon>
        <taxon>Nocardiopsidaceae</taxon>
        <taxon>Thermobifida</taxon>
    </lineage>
</organism>
<dbReference type="Pfam" id="PF00583">
    <property type="entry name" value="Acetyltransf_1"/>
    <property type="match status" value="1"/>
</dbReference>
<sequence length="238" mass="25965">MPESYAANTAALWIALGHTHTEVLHDSPELVVLSQPRLGLVRVVTRRPLRELPAAARAFLDAKAGLVDDPFGTLHPPGSTGVRTVRRPIMARPPMPVRRAPEKADLEFLRVTGPEELREAENVIVHGFPHLDLWPPVPGRLLPADALAVPGLRVWLVRRQRVPAAACCTYDDGATVGVHWLVTLPEQRGRGIARLLLSRALADRPDRGAVAAASPEGLAVGADLGFDKVSEARWHTWR</sequence>
<dbReference type="SUPFAM" id="SSF55729">
    <property type="entry name" value="Acyl-CoA N-acyltransferases (Nat)"/>
    <property type="match status" value="1"/>
</dbReference>
<evidence type="ECO:0000313" key="3">
    <source>
        <dbReference type="Proteomes" id="UP000265719"/>
    </source>
</evidence>
<proteinExistence type="predicted"/>